<keyword evidence="1" id="KW-0472">Membrane</keyword>
<evidence type="ECO:0000313" key="3">
    <source>
        <dbReference type="Proteomes" id="UP001139263"/>
    </source>
</evidence>
<sequence length="241" mass="25093">MFLLGPIVNTIAIMFGTFVGFRLHGIPERMRTTVIQGMALFVITLGITMAISAPSGDIIIIVLSVVLGGLLGAWWDIEGALNRFGNFAESKFKGKAGGLSEAFVFATLVFGVGSMAVLGALQSGLSGNNTILYTKSILDGFSAAIFTSVMGPGVGLAAIPILLYEGGIALIAHFLGAGIKNTVIITDVTAVGGLLIMGIGVNLLEIKHIKVANLLPAMIVVAGVRWIAPHVSVLLSPWIHL</sequence>
<proteinExistence type="predicted"/>
<feature type="transmembrane region" description="Helical" evidence="1">
    <location>
        <begin position="211"/>
        <end position="228"/>
    </location>
</feature>
<keyword evidence="1" id="KW-0812">Transmembrane</keyword>
<accession>A0A9X1V9P6</accession>
<comment type="caution">
    <text evidence="2">The sequence shown here is derived from an EMBL/GenBank/DDBJ whole genome shotgun (WGS) entry which is preliminary data.</text>
</comment>
<dbReference type="EMBL" id="JALBUF010000004">
    <property type="protein sequence ID" value="MCI0183290.1"/>
    <property type="molecule type" value="Genomic_DNA"/>
</dbReference>
<gene>
    <name evidence="2" type="primary">ydfK</name>
    <name evidence="2" type="ORF">MM817_01563</name>
</gene>
<feature type="transmembrane region" description="Helical" evidence="1">
    <location>
        <begin position="182"/>
        <end position="204"/>
    </location>
</feature>
<dbReference type="InterPro" id="IPR007563">
    <property type="entry name" value="DUF554"/>
</dbReference>
<keyword evidence="3" id="KW-1185">Reference proteome</keyword>
<reference evidence="2" key="1">
    <citation type="submission" date="2022-03" db="EMBL/GenBank/DDBJ databases">
        <title>Draft Genome Sequence of Firmicute Strain S0AB, a Heterotrophic Iron/Sulfur-Oxidizing Extreme Acidophile.</title>
        <authorList>
            <person name="Vergara E."/>
            <person name="Pakostova E."/>
            <person name="Johnson D.B."/>
            <person name="Holmes D.S."/>
        </authorList>
    </citation>
    <scope>NUCLEOTIDE SEQUENCE</scope>
    <source>
        <strain evidence="2">S0AB</strain>
    </source>
</reference>
<feature type="transmembrane region" description="Helical" evidence="1">
    <location>
        <begin position="6"/>
        <end position="23"/>
    </location>
</feature>
<evidence type="ECO:0000313" key="2">
    <source>
        <dbReference type="EMBL" id="MCI0183290.1"/>
    </source>
</evidence>
<feature type="transmembrane region" description="Helical" evidence="1">
    <location>
        <begin position="35"/>
        <end position="52"/>
    </location>
</feature>
<dbReference type="PANTHER" id="PTHR36111">
    <property type="entry name" value="INNER MEMBRANE PROTEIN-RELATED"/>
    <property type="match status" value="1"/>
</dbReference>
<dbReference type="RefSeq" id="WP_241713372.1">
    <property type="nucleotide sequence ID" value="NZ_JALBUF010000004.1"/>
</dbReference>
<dbReference type="AlphaFoldDB" id="A0A9X1V9P6"/>
<keyword evidence="1" id="KW-1133">Transmembrane helix</keyword>
<evidence type="ECO:0000256" key="1">
    <source>
        <dbReference type="SAM" id="Phobius"/>
    </source>
</evidence>
<protein>
    <submittedName>
        <fullName evidence="2">Membrane protein YdfK</fullName>
    </submittedName>
</protein>
<feature type="transmembrane region" description="Helical" evidence="1">
    <location>
        <begin position="58"/>
        <end position="77"/>
    </location>
</feature>
<dbReference type="PANTHER" id="PTHR36111:SF2">
    <property type="entry name" value="INNER MEMBRANE PROTEIN"/>
    <property type="match status" value="1"/>
</dbReference>
<dbReference type="Pfam" id="PF04474">
    <property type="entry name" value="DUF554"/>
    <property type="match status" value="1"/>
</dbReference>
<feature type="transmembrane region" description="Helical" evidence="1">
    <location>
        <begin position="98"/>
        <end position="118"/>
    </location>
</feature>
<name>A0A9X1V9P6_9BACL</name>
<organism evidence="2 3">
    <name type="scientific">Sulfoacidibacillus ferrooxidans</name>
    <dbReference type="NCBI Taxonomy" id="2005001"/>
    <lineage>
        <taxon>Bacteria</taxon>
        <taxon>Bacillati</taxon>
        <taxon>Bacillota</taxon>
        <taxon>Bacilli</taxon>
        <taxon>Bacillales</taxon>
        <taxon>Alicyclobacillaceae</taxon>
        <taxon>Sulfoacidibacillus</taxon>
    </lineage>
</organism>
<dbReference type="Proteomes" id="UP001139263">
    <property type="component" value="Unassembled WGS sequence"/>
</dbReference>